<name>A0A6A6W7B5_9PEZI</name>
<evidence type="ECO:0000256" key="1">
    <source>
        <dbReference type="SAM" id="Phobius"/>
    </source>
</evidence>
<reference evidence="2" key="1">
    <citation type="journal article" date="2020" name="Stud. Mycol.">
        <title>101 Dothideomycetes genomes: a test case for predicting lifestyles and emergence of pathogens.</title>
        <authorList>
            <person name="Haridas S."/>
            <person name="Albert R."/>
            <person name="Binder M."/>
            <person name="Bloem J."/>
            <person name="Labutti K."/>
            <person name="Salamov A."/>
            <person name="Andreopoulos B."/>
            <person name="Baker S."/>
            <person name="Barry K."/>
            <person name="Bills G."/>
            <person name="Bluhm B."/>
            <person name="Cannon C."/>
            <person name="Castanera R."/>
            <person name="Culley D."/>
            <person name="Daum C."/>
            <person name="Ezra D."/>
            <person name="Gonzalez J."/>
            <person name="Henrissat B."/>
            <person name="Kuo A."/>
            <person name="Liang C."/>
            <person name="Lipzen A."/>
            <person name="Lutzoni F."/>
            <person name="Magnuson J."/>
            <person name="Mondo S."/>
            <person name="Nolan M."/>
            <person name="Ohm R."/>
            <person name="Pangilinan J."/>
            <person name="Park H.-J."/>
            <person name="Ramirez L."/>
            <person name="Alfaro M."/>
            <person name="Sun H."/>
            <person name="Tritt A."/>
            <person name="Yoshinaga Y."/>
            <person name="Zwiers L.-H."/>
            <person name="Turgeon B."/>
            <person name="Goodwin S."/>
            <person name="Spatafora J."/>
            <person name="Crous P."/>
            <person name="Grigoriev I."/>
        </authorList>
    </citation>
    <scope>NUCLEOTIDE SEQUENCE</scope>
    <source>
        <strain evidence="2">CBS 121739</strain>
    </source>
</reference>
<sequence>MENKVWNTCLKRIDTYLYSEVFGELTAVWWRRPGRGKIPTAQDRSGTPRVAGRARQTLPRTGRAVYLESWISGMQIYTARHGIIFLLMNLAAVWCTFPVRQGYLRKLES</sequence>
<keyword evidence="1" id="KW-1133">Transmembrane helix</keyword>
<feature type="transmembrane region" description="Helical" evidence="1">
    <location>
        <begin position="79"/>
        <end position="99"/>
    </location>
</feature>
<gene>
    <name evidence="2" type="ORF">EJ05DRAFT_475825</name>
</gene>
<keyword evidence="1" id="KW-0812">Transmembrane</keyword>
<keyword evidence="1" id="KW-0472">Membrane</keyword>
<accession>A0A6A6W7B5</accession>
<proteinExistence type="predicted"/>
<dbReference type="Proteomes" id="UP000799437">
    <property type="component" value="Unassembled WGS sequence"/>
</dbReference>
<protein>
    <submittedName>
        <fullName evidence="2">Uncharacterized protein</fullName>
    </submittedName>
</protein>
<evidence type="ECO:0000313" key="2">
    <source>
        <dbReference type="EMBL" id="KAF2758523.1"/>
    </source>
</evidence>
<evidence type="ECO:0000313" key="3">
    <source>
        <dbReference type="Proteomes" id="UP000799437"/>
    </source>
</evidence>
<dbReference type="GeneID" id="54484953"/>
<keyword evidence="3" id="KW-1185">Reference proteome</keyword>
<dbReference type="RefSeq" id="XP_033600974.1">
    <property type="nucleotide sequence ID" value="XM_033743899.1"/>
</dbReference>
<dbReference type="EMBL" id="ML996571">
    <property type="protein sequence ID" value="KAF2758523.1"/>
    <property type="molecule type" value="Genomic_DNA"/>
</dbReference>
<dbReference type="AlphaFoldDB" id="A0A6A6W7B5"/>
<organism evidence="2 3">
    <name type="scientific">Pseudovirgaria hyperparasitica</name>
    <dbReference type="NCBI Taxonomy" id="470096"/>
    <lineage>
        <taxon>Eukaryota</taxon>
        <taxon>Fungi</taxon>
        <taxon>Dikarya</taxon>
        <taxon>Ascomycota</taxon>
        <taxon>Pezizomycotina</taxon>
        <taxon>Dothideomycetes</taxon>
        <taxon>Dothideomycetes incertae sedis</taxon>
        <taxon>Acrospermales</taxon>
        <taxon>Acrospermaceae</taxon>
        <taxon>Pseudovirgaria</taxon>
    </lineage>
</organism>